<feature type="region of interest" description="Disordered" evidence="13">
    <location>
        <begin position="324"/>
        <end position="355"/>
    </location>
</feature>
<dbReference type="HOGENOM" id="CLU_005154_0_0_1"/>
<dbReference type="GO" id="GO:0045944">
    <property type="term" value="P:positive regulation of transcription by RNA polymerase II"/>
    <property type="evidence" value="ECO:0007669"/>
    <property type="project" value="TreeGrafter"/>
</dbReference>
<evidence type="ECO:0000256" key="1">
    <source>
        <dbReference type="ARBA" id="ARBA00004123"/>
    </source>
</evidence>
<evidence type="ECO:0000256" key="4">
    <source>
        <dbReference type="ARBA" id="ARBA00022679"/>
    </source>
</evidence>
<keyword evidence="7" id="KW-0862">Zinc</keyword>
<feature type="region of interest" description="Disordered" evidence="13">
    <location>
        <begin position="666"/>
        <end position="750"/>
    </location>
</feature>
<keyword evidence="6" id="KW-0863">Zinc-finger</keyword>
<feature type="region of interest" description="Disordered" evidence="13">
    <location>
        <begin position="117"/>
        <end position="152"/>
    </location>
</feature>
<feature type="compositionally biased region" description="Low complexity" evidence="13">
    <location>
        <begin position="507"/>
        <end position="549"/>
    </location>
</feature>
<evidence type="ECO:0000256" key="2">
    <source>
        <dbReference type="ARBA" id="ARBA00006178"/>
    </source>
</evidence>
<organism evidence="15 16">
    <name type="scientific">Globisporangium ultimum (strain ATCC 200006 / CBS 805.95 / DAOM BR144)</name>
    <name type="common">Pythium ultimum</name>
    <dbReference type="NCBI Taxonomy" id="431595"/>
    <lineage>
        <taxon>Eukaryota</taxon>
        <taxon>Sar</taxon>
        <taxon>Stramenopiles</taxon>
        <taxon>Oomycota</taxon>
        <taxon>Peronosporomycetes</taxon>
        <taxon>Pythiales</taxon>
        <taxon>Pythiaceae</taxon>
        <taxon>Globisporangium</taxon>
    </lineage>
</organism>
<proteinExistence type="inferred from homology"/>
<keyword evidence="8" id="KW-0156">Chromatin regulator</keyword>
<dbReference type="SMART" id="SM00551">
    <property type="entry name" value="ZnF_TAZ"/>
    <property type="match status" value="1"/>
</dbReference>
<dbReference type="GO" id="GO:0003713">
    <property type="term" value="F:transcription coactivator activity"/>
    <property type="evidence" value="ECO:0007669"/>
    <property type="project" value="TreeGrafter"/>
</dbReference>
<evidence type="ECO:0000256" key="9">
    <source>
        <dbReference type="ARBA" id="ARBA00023015"/>
    </source>
</evidence>
<comment type="similarity">
    <text evidence="2">Belongs to the TAF4 family.</text>
</comment>
<feature type="region of interest" description="Disordered" evidence="13">
    <location>
        <begin position="924"/>
        <end position="947"/>
    </location>
</feature>
<dbReference type="InParanoid" id="K3WGZ6"/>
<evidence type="ECO:0000256" key="11">
    <source>
        <dbReference type="ARBA" id="ARBA00023242"/>
    </source>
</evidence>
<dbReference type="InterPro" id="IPR007900">
    <property type="entry name" value="TAF4_C"/>
</dbReference>
<feature type="compositionally biased region" description="Low complexity" evidence="13">
    <location>
        <begin position="672"/>
        <end position="711"/>
    </location>
</feature>
<feature type="region of interest" description="Disordered" evidence="13">
    <location>
        <begin position="1"/>
        <end position="23"/>
    </location>
</feature>
<evidence type="ECO:0000313" key="16">
    <source>
        <dbReference type="Proteomes" id="UP000019132"/>
    </source>
</evidence>
<dbReference type="EnsemblProtists" id="PYU1_T004237">
    <property type="protein sequence ID" value="PYU1_T004237"/>
    <property type="gene ID" value="PYU1_G004227"/>
</dbReference>
<keyword evidence="11" id="KW-0539">Nucleus</keyword>
<dbReference type="GO" id="GO:0006352">
    <property type="term" value="P:DNA-templated transcription initiation"/>
    <property type="evidence" value="ECO:0007669"/>
    <property type="project" value="InterPro"/>
</dbReference>
<dbReference type="GO" id="GO:0005669">
    <property type="term" value="C:transcription factor TFIID complex"/>
    <property type="evidence" value="ECO:0007669"/>
    <property type="project" value="InterPro"/>
</dbReference>
<feature type="compositionally biased region" description="Low complexity" evidence="13">
    <location>
        <begin position="1"/>
        <end position="12"/>
    </location>
</feature>
<reference evidence="16" key="1">
    <citation type="journal article" date="2010" name="Genome Biol.">
        <title>Genome sequence of the necrotrophic plant pathogen Pythium ultimum reveals original pathogenicity mechanisms and effector repertoire.</title>
        <authorList>
            <person name="Levesque C.A."/>
            <person name="Brouwer H."/>
            <person name="Cano L."/>
            <person name="Hamilton J.P."/>
            <person name="Holt C."/>
            <person name="Huitema E."/>
            <person name="Raffaele S."/>
            <person name="Robideau G.P."/>
            <person name="Thines M."/>
            <person name="Win J."/>
            <person name="Zerillo M.M."/>
            <person name="Beakes G.W."/>
            <person name="Boore J.L."/>
            <person name="Busam D."/>
            <person name="Dumas B."/>
            <person name="Ferriera S."/>
            <person name="Fuerstenberg S.I."/>
            <person name="Gachon C.M."/>
            <person name="Gaulin E."/>
            <person name="Govers F."/>
            <person name="Grenville-Briggs L."/>
            <person name="Horner N."/>
            <person name="Hostetler J."/>
            <person name="Jiang R.H."/>
            <person name="Johnson J."/>
            <person name="Krajaejun T."/>
            <person name="Lin H."/>
            <person name="Meijer H.J."/>
            <person name="Moore B."/>
            <person name="Morris P."/>
            <person name="Phuntmart V."/>
            <person name="Puiu D."/>
            <person name="Shetty J."/>
            <person name="Stajich J.E."/>
            <person name="Tripathy S."/>
            <person name="Wawra S."/>
            <person name="van West P."/>
            <person name="Whitty B.R."/>
            <person name="Coutinho P.M."/>
            <person name="Henrissat B."/>
            <person name="Martin F."/>
            <person name="Thomas P.D."/>
            <person name="Tyler B.M."/>
            <person name="De Vries R.P."/>
            <person name="Kamoun S."/>
            <person name="Yandell M."/>
            <person name="Tisserat N."/>
            <person name="Buell C.R."/>
        </authorList>
    </citation>
    <scope>NUCLEOTIDE SEQUENCE</scope>
    <source>
        <strain evidence="16">DAOM:BR144</strain>
    </source>
</reference>
<dbReference type="STRING" id="431595.K3WGZ6"/>
<dbReference type="SUPFAM" id="SSF57933">
    <property type="entry name" value="TAZ domain"/>
    <property type="match status" value="2"/>
</dbReference>
<dbReference type="InterPro" id="IPR000197">
    <property type="entry name" value="Znf_TAZ"/>
</dbReference>
<dbReference type="PANTHER" id="PTHR13808:SF1">
    <property type="entry name" value="HISTONE ACETYLTRANSFERASE"/>
    <property type="match status" value="1"/>
</dbReference>
<dbReference type="AlphaFoldDB" id="K3WGZ6"/>
<dbReference type="Pfam" id="PF02135">
    <property type="entry name" value="zf-TAZ"/>
    <property type="match status" value="1"/>
</dbReference>
<evidence type="ECO:0000256" key="7">
    <source>
        <dbReference type="ARBA" id="ARBA00022833"/>
    </source>
</evidence>
<accession>K3WGZ6</accession>
<keyword evidence="10" id="KW-0804">Transcription</keyword>
<dbReference type="Pfam" id="PF05236">
    <property type="entry name" value="TAF4"/>
    <property type="match status" value="1"/>
</dbReference>
<feature type="domain" description="TAZ-type" evidence="14">
    <location>
        <begin position="356"/>
        <end position="440"/>
    </location>
</feature>
<evidence type="ECO:0000259" key="14">
    <source>
        <dbReference type="PROSITE" id="PS50134"/>
    </source>
</evidence>
<dbReference type="EMBL" id="GL376567">
    <property type="status" value="NOT_ANNOTATED_CDS"/>
    <property type="molecule type" value="Genomic_DNA"/>
</dbReference>
<dbReference type="Proteomes" id="UP000019132">
    <property type="component" value="Unassembled WGS sequence"/>
</dbReference>
<dbReference type="InterPro" id="IPR013178">
    <property type="entry name" value="Histone_AcTrfase_Rtt109/CBP"/>
</dbReference>
<reference evidence="16" key="2">
    <citation type="submission" date="2010-04" db="EMBL/GenBank/DDBJ databases">
        <authorList>
            <person name="Buell R."/>
            <person name="Hamilton J."/>
            <person name="Hostetler J."/>
        </authorList>
    </citation>
    <scope>NUCLEOTIDE SEQUENCE [LARGE SCALE GENOMIC DNA]</scope>
    <source>
        <strain evidence="16">DAOM:BR144</strain>
    </source>
</reference>
<feature type="compositionally biased region" description="Low complexity" evidence="13">
    <location>
        <begin position="331"/>
        <end position="355"/>
    </location>
</feature>
<evidence type="ECO:0000256" key="10">
    <source>
        <dbReference type="ARBA" id="ARBA00023163"/>
    </source>
</evidence>
<evidence type="ECO:0000256" key="6">
    <source>
        <dbReference type="ARBA" id="ARBA00022771"/>
    </source>
</evidence>
<dbReference type="PANTHER" id="PTHR13808">
    <property type="entry name" value="CBP/P300-RELATED"/>
    <property type="match status" value="1"/>
</dbReference>
<keyword evidence="4" id="KW-0808">Transferase</keyword>
<evidence type="ECO:0000256" key="8">
    <source>
        <dbReference type="ARBA" id="ARBA00022853"/>
    </source>
</evidence>
<feature type="compositionally biased region" description="Low complexity" evidence="13">
    <location>
        <begin position="732"/>
        <end position="743"/>
    </location>
</feature>
<keyword evidence="5" id="KW-0479">Metal-binding</keyword>
<dbReference type="VEuPathDB" id="FungiDB:PYU1_G004227"/>
<dbReference type="OMA" id="KTCVAKN"/>
<dbReference type="EC" id="2.3.1.48" evidence="3"/>
<dbReference type="Gene3D" id="1.20.1020.10">
    <property type="entry name" value="TAZ domain"/>
    <property type="match status" value="1"/>
</dbReference>
<protein>
    <recommendedName>
        <fullName evidence="3">histone acetyltransferase</fullName>
        <ecNumber evidence="3">2.3.1.48</ecNumber>
    </recommendedName>
</protein>
<keyword evidence="16" id="KW-1185">Reference proteome</keyword>
<dbReference type="GO" id="GO:0008270">
    <property type="term" value="F:zinc ion binding"/>
    <property type="evidence" value="ECO:0007669"/>
    <property type="project" value="UniProtKB-KW"/>
</dbReference>
<dbReference type="GO" id="GO:0031490">
    <property type="term" value="F:chromatin DNA binding"/>
    <property type="evidence" value="ECO:0007669"/>
    <property type="project" value="TreeGrafter"/>
</dbReference>
<evidence type="ECO:0000313" key="15">
    <source>
        <dbReference type="EnsemblProtists" id="PYU1_T004237"/>
    </source>
</evidence>
<dbReference type="eggNOG" id="ENOG502QRM0">
    <property type="taxonomic scope" value="Eukaryota"/>
</dbReference>
<evidence type="ECO:0000256" key="5">
    <source>
        <dbReference type="ARBA" id="ARBA00022723"/>
    </source>
</evidence>
<comment type="catalytic activity">
    <reaction evidence="12">
        <text>L-lysyl-[protein] + acetyl-CoA = N(6)-acetyl-L-lysyl-[protein] + CoA + H(+)</text>
        <dbReference type="Rhea" id="RHEA:45948"/>
        <dbReference type="Rhea" id="RHEA-COMP:9752"/>
        <dbReference type="Rhea" id="RHEA-COMP:10731"/>
        <dbReference type="ChEBI" id="CHEBI:15378"/>
        <dbReference type="ChEBI" id="CHEBI:29969"/>
        <dbReference type="ChEBI" id="CHEBI:57287"/>
        <dbReference type="ChEBI" id="CHEBI:57288"/>
        <dbReference type="ChEBI" id="CHEBI:61930"/>
        <dbReference type="EC" id="2.3.1.48"/>
    </reaction>
</comment>
<evidence type="ECO:0000256" key="13">
    <source>
        <dbReference type="SAM" id="MobiDB-lite"/>
    </source>
</evidence>
<name>K3WGZ6_GLOUD</name>
<keyword evidence="9" id="KW-0805">Transcription regulation</keyword>
<evidence type="ECO:0000256" key="12">
    <source>
        <dbReference type="ARBA" id="ARBA00048017"/>
    </source>
</evidence>
<reference evidence="15" key="3">
    <citation type="submission" date="2015-02" db="UniProtKB">
        <authorList>
            <consortium name="EnsemblProtists"/>
        </authorList>
    </citation>
    <scope>IDENTIFICATION</scope>
    <source>
        <strain evidence="15">DAOM BR144</strain>
    </source>
</reference>
<dbReference type="GO" id="GO:0004402">
    <property type="term" value="F:histone acetyltransferase activity"/>
    <property type="evidence" value="ECO:0007669"/>
    <property type="project" value="InterPro"/>
</dbReference>
<feature type="region of interest" description="Disordered" evidence="13">
    <location>
        <begin position="459"/>
        <end position="549"/>
    </location>
</feature>
<evidence type="ECO:0000256" key="3">
    <source>
        <dbReference type="ARBA" id="ARBA00013184"/>
    </source>
</evidence>
<feature type="compositionally biased region" description="Basic residues" evidence="13">
    <location>
        <begin position="496"/>
        <end position="506"/>
    </location>
</feature>
<dbReference type="InterPro" id="IPR035898">
    <property type="entry name" value="TAZ_dom_sf"/>
</dbReference>
<sequence>MSAPIDDLLYGGDDSGDEDEMTSTVPMPAFGSAPMMAAPVAVSLPLTAGIPPALAASKPTTTGLINAVPPTSVSAMTNATGSAPLGVGGIGMKPTLTGAPLGVPNAVHAATGTANALRQPPLANHPTASQPLKPPGQPPVAAPAPVKQTPGSGQQMFQQMFALLKQMLSPEQYAQFYAEMRSGNGNDIKSIMDIIKRIAGDAIFSSLIQKLELSRSFPAAATTSNANAVKTEPVGGHSAATTASPTSRPLVARTAGLPATTTATAATPATSMPVVAVTGAAISPGLTGRTGVPAVTTQRPTLAQAQKPLSIEASATAGSVAPASALLKSEPPQSTTTTPSPASTTSTATSPAAASKNEQLEKIQFAKKLLFHASTCTLSPGVCQVKKCDDVRRVFKHSASCGGARSCTHCEQLKGLVKYHAKECQVAANDHCAIPFCDALRRAYISAAAATSAAKSKSSLSTMGVNGGAGGAATSRAGMTSDDDDDNTPLSSAVSKAKKNSAKAKSPKASPTVRTTNTASPATSTSSSSAASKKKGATISTAAKPPGNAASTAAAATSAASGAAAAAANKPVQAAKPAVTANMTVEYGRLLQLILHVQKCTTTACPVGEECAEAKSLLRQINSPNAPARAKTYKQVYAHHKVCIAKNNTANCPMCKIGMRPIIIPTDTSPIASPGSQSTAAGSSGTAGVNSGAAASGSSSPSAASSKRSNSTVTPSPRSPSKKQRTGGNSRAKAAAPLPDPAAQGGAEQSGHDLIQAGVADIRKEADVLTHTSIDLSSERRTMMDGALRRRLNSEHLPCKKEEWVEKDLFNSAMLRNQMRDIGRRCGVQLGNHTNEVMSYALHEYLKQVIEEMVEISKQRCDLEAQTLEQLQKSEDDSGTKHVELTATDILRVSCEDSFSRLRQEDLALRSRLLEDAKREELAEKERAKKRKKVDRSKLNQEEKDEAEMDIEELAVKDLKDRLLQEDKDGVVKVDGRVNESISTKFTRKLDNQVTMEDATYWLQNQKPYISPKLFVRAEAARIVTKSLI</sequence>
<comment type="subcellular location">
    <subcellularLocation>
        <location evidence="1">Nucleus</location>
    </subcellularLocation>
</comment>
<dbReference type="PROSITE" id="PS50134">
    <property type="entry name" value="ZF_TAZ"/>
    <property type="match status" value="1"/>
</dbReference>
<dbReference type="GO" id="GO:0000123">
    <property type="term" value="C:histone acetyltransferase complex"/>
    <property type="evidence" value="ECO:0007669"/>
    <property type="project" value="TreeGrafter"/>
</dbReference>
<feature type="compositionally biased region" description="Pro residues" evidence="13">
    <location>
        <begin position="132"/>
        <end position="142"/>
    </location>
</feature>